<evidence type="ECO:0000256" key="1">
    <source>
        <dbReference type="SAM" id="SignalP"/>
    </source>
</evidence>
<organism evidence="2 3">
    <name type="scientific">Pipistrellus kuhlii</name>
    <name type="common">Kuhl's pipistrelle</name>
    <dbReference type="NCBI Taxonomy" id="59472"/>
    <lineage>
        <taxon>Eukaryota</taxon>
        <taxon>Metazoa</taxon>
        <taxon>Chordata</taxon>
        <taxon>Craniata</taxon>
        <taxon>Vertebrata</taxon>
        <taxon>Euteleostomi</taxon>
        <taxon>Mammalia</taxon>
        <taxon>Eutheria</taxon>
        <taxon>Laurasiatheria</taxon>
        <taxon>Chiroptera</taxon>
        <taxon>Yangochiroptera</taxon>
        <taxon>Vespertilionidae</taxon>
        <taxon>Pipistrellus</taxon>
    </lineage>
</organism>
<evidence type="ECO:0008006" key="4">
    <source>
        <dbReference type="Google" id="ProtNLM"/>
    </source>
</evidence>
<proteinExistence type="predicted"/>
<dbReference type="AlphaFoldDB" id="A0A7J7YWL2"/>
<keyword evidence="3" id="KW-1185">Reference proteome</keyword>
<dbReference type="Proteomes" id="UP000558488">
    <property type="component" value="Unassembled WGS sequence"/>
</dbReference>
<protein>
    <recommendedName>
        <fullName evidence="4">Secreted protein</fullName>
    </recommendedName>
</protein>
<dbReference type="EMBL" id="JACAGB010000004">
    <property type="protein sequence ID" value="KAF6366417.1"/>
    <property type="molecule type" value="Genomic_DNA"/>
</dbReference>
<sequence length="134" mass="14696">MRYSLMLMFLRRLKGWAVSNVYSPPPPKKKKKEKKKNVLKGYRAAQNSSCWTVRLGKWPGGSISSSQARKGSCTCHMSSLFEEAAASWTHSAGGLCSHDCLGNSGQGRCCHPLPECLLCRPVFKSQVGALIGHI</sequence>
<evidence type="ECO:0000313" key="2">
    <source>
        <dbReference type="EMBL" id="KAF6366417.1"/>
    </source>
</evidence>
<accession>A0A7J7YWL2</accession>
<name>A0A7J7YWL2_PIPKU</name>
<feature type="chain" id="PRO_5029462403" description="Secreted protein" evidence="1">
    <location>
        <begin position="16"/>
        <end position="134"/>
    </location>
</feature>
<comment type="caution">
    <text evidence="2">The sequence shown here is derived from an EMBL/GenBank/DDBJ whole genome shotgun (WGS) entry which is preliminary data.</text>
</comment>
<evidence type="ECO:0000313" key="3">
    <source>
        <dbReference type="Proteomes" id="UP000558488"/>
    </source>
</evidence>
<keyword evidence="1" id="KW-0732">Signal</keyword>
<reference evidence="2 3" key="1">
    <citation type="journal article" date="2020" name="Nature">
        <title>Six reference-quality genomes reveal evolution of bat adaptations.</title>
        <authorList>
            <person name="Jebb D."/>
            <person name="Huang Z."/>
            <person name="Pippel M."/>
            <person name="Hughes G.M."/>
            <person name="Lavrichenko K."/>
            <person name="Devanna P."/>
            <person name="Winkler S."/>
            <person name="Jermiin L.S."/>
            <person name="Skirmuntt E.C."/>
            <person name="Katzourakis A."/>
            <person name="Burkitt-Gray L."/>
            <person name="Ray D.A."/>
            <person name="Sullivan K.A.M."/>
            <person name="Roscito J.G."/>
            <person name="Kirilenko B.M."/>
            <person name="Davalos L.M."/>
            <person name="Corthals A.P."/>
            <person name="Power M.L."/>
            <person name="Jones G."/>
            <person name="Ransome R.D."/>
            <person name="Dechmann D.K.N."/>
            <person name="Locatelli A.G."/>
            <person name="Puechmaille S.J."/>
            <person name="Fedrigo O."/>
            <person name="Jarvis E.D."/>
            <person name="Hiller M."/>
            <person name="Vernes S.C."/>
            <person name="Myers E.W."/>
            <person name="Teeling E.C."/>
        </authorList>
    </citation>
    <scope>NUCLEOTIDE SEQUENCE [LARGE SCALE GENOMIC DNA]</scope>
    <source>
        <strain evidence="2">MPipKuh1</strain>
        <tissue evidence="2">Flight muscle</tissue>
    </source>
</reference>
<feature type="signal peptide" evidence="1">
    <location>
        <begin position="1"/>
        <end position="15"/>
    </location>
</feature>
<gene>
    <name evidence="2" type="ORF">mPipKuh1_009836</name>
</gene>